<keyword evidence="1" id="KW-0472">Membrane</keyword>
<comment type="caution">
    <text evidence="2">The sequence shown here is derived from an EMBL/GenBank/DDBJ whole genome shotgun (WGS) entry which is preliminary data.</text>
</comment>
<feature type="transmembrane region" description="Helical" evidence="1">
    <location>
        <begin position="85"/>
        <end position="105"/>
    </location>
</feature>
<dbReference type="RefSeq" id="WP_103310335.1">
    <property type="nucleotide sequence ID" value="NZ_PPPD01000001.1"/>
</dbReference>
<protein>
    <submittedName>
        <fullName evidence="2">Uncharacterized protein</fullName>
    </submittedName>
</protein>
<proteinExistence type="predicted"/>
<reference evidence="2 3" key="1">
    <citation type="submission" date="2018-01" db="EMBL/GenBank/DDBJ databases">
        <title>Deinococcus koreensis sp. nov., a radiation-resistant bacterium isolated from river water.</title>
        <authorList>
            <person name="Choi A."/>
        </authorList>
    </citation>
    <scope>NUCLEOTIDE SEQUENCE [LARGE SCALE GENOMIC DNA]</scope>
    <source>
        <strain evidence="2 3">SJW1-2</strain>
    </source>
</reference>
<accession>A0A2K3UVH0</accession>
<evidence type="ECO:0000256" key="1">
    <source>
        <dbReference type="SAM" id="Phobius"/>
    </source>
</evidence>
<keyword evidence="3" id="KW-1185">Reference proteome</keyword>
<feature type="transmembrane region" description="Helical" evidence="1">
    <location>
        <begin position="41"/>
        <end position="65"/>
    </location>
</feature>
<evidence type="ECO:0000313" key="2">
    <source>
        <dbReference type="EMBL" id="PNY80534.1"/>
    </source>
</evidence>
<organism evidence="2 3">
    <name type="scientific">Deinococcus koreensis</name>
    <dbReference type="NCBI Taxonomy" id="2054903"/>
    <lineage>
        <taxon>Bacteria</taxon>
        <taxon>Thermotogati</taxon>
        <taxon>Deinococcota</taxon>
        <taxon>Deinococci</taxon>
        <taxon>Deinococcales</taxon>
        <taxon>Deinococcaceae</taxon>
        <taxon>Deinococcus</taxon>
    </lineage>
</organism>
<gene>
    <name evidence="2" type="ORF">CVO96_03390</name>
</gene>
<keyword evidence="1" id="KW-1133">Transmembrane helix</keyword>
<feature type="transmembrane region" description="Helical" evidence="1">
    <location>
        <begin position="6"/>
        <end position="29"/>
    </location>
</feature>
<dbReference type="OrthoDB" id="72597at2"/>
<keyword evidence="1" id="KW-0812">Transmembrane</keyword>
<dbReference type="Proteomes" id="UP000236379">
    <property type="component" value="Unassembled WGS sequence"/>
</dbReference>
<name>A0A2K3UVH0_9DEIO</name>
<dbReference type="AlphaFoldDB" id="A0A2K3UVH0"/>
<sequence length="107" mass="11343">MNALHLSLLTTGGLLLLLLGLGLSLQLGWRRDRARWPHHALFFAVCAGTVLSVALGALAGSRWWALLPALALLLGMTRTRPGRAGHWRLALVGAAAYGLGAALAWRG</sequence>
<evidence type="ECO:0000313" key="3">
    <source>
        <dbReference type="Proteomes" id="UP000236379"/>
    </source>
</evidence>
<dbReference type="EMBL" id="PPPD01000001">
    <property type="protein sequence ID" value="PNY80534.1"/>
    <property type="molecule type" value="Genomic_DNA"/>
</dbReference>